<dbReference type="RefSeq" id="WP_156594888.1">
    <property type="nucleotide sequence ID" value="NZ_CACRTI010000002.1"/>
</dbReference>
<protein>
    <recommendedName>
        <fullName evidence="3">DNA-packaging protein FI</fullName>
    </recommendedName>
</protein>
<gene>
    <name evidence="2" type="ORF">CALFYP1_01884</name>
</gene>
<dbReference type="InterPro" id="IPR043043">
    <property type="entry name" value="Packaging_FI_C"/>
</dbReference>
<name>A0A6N2S1X9_CITAM</name>
<accession>A0A6N2S1X9</accession>
<organism evidence="2">
    <name type="scientific">Citrobacter amalonaticus</name>
    <dbReference type="NCBI Taxonomy" id="35703"/>
    <lineage>
        <taxon>Bacteria</taxon>
        <taxon>Pseudomonadati</taxon>
        <taxon>Pseudomonadota</taxon>
        <taxon>Gammaproteobacteria</taxon>
        <taxon>Enterobacterales</taxon>
        <taxon>Enterobacteriaceae</taxon>
        <taxon>Citrobacter</taxon>
    </lineage>
</organism>
<dbReference type="Pfam" id="PF14000">
    <property type="entry name" value="Packaging_FI"/>
    <property type="match status" value="1"/>
</dbReference>
<evidence type="ECO:0008006" key="3">
    <source>
        <dbReference type="Google" id="ProtNLM"/>
    </source>
</evidence>
<dbReference type="Gene3D" id="3.40.5.70">
    <property type="entry name" value="DNA packaging chaperone protein FI, C-terminal beta-strand domain"/>
    <property type="match status" value="1"/>
</dbReference>
<feature type="compositionally biased region" description="Polar residues" evidence="1">
    <location>
        <begin position="53"/>
        <end position="64"/>
    </location>
</feature>
<feature type="compositionally biased region" description="Acidic residues" evidence="1">
    <location>
        <begin position="40"/>
        <end position="52"/>
    </location>
</feature>
<evidence type="ECO:0000256" key="1">
    <source>
        <dbReference type="SAM" id="MobiDB-lite"/>
    </source>
</evidence>
<feature type="region of interest" description="Disordered" evidence="1">
    <location>
        <begin position="40"/>
        <end position="77"/>
    </location>
</feature>
<dbReference type="EMBL" id="CACRTI010000002">
    <property type="protein sequence ID" value="VYS86768.1"/>
    <property type="molecule type" value="Genomic_DNA"/>
</dbReference>
<dbReference type="InterPro" id="IPR025147">
    <property type="entry name" value="Packaging_FI"/>
</dbReference>
<proteinExistence type="predicted"/>
<evidence type="ECO:0000313" key="2">
    <source>
        <dbReference type="EMBL" id="VYS86768.1"/>
    </source>
</evidence>
<reference evidence="2" key="1">
    <citation type="submission" date="2019-11" db="EMBL/GenBank/DDBJ databases">
        <authorList>
            <person name="Feng L."/>
        </authorList>
    </citation>
    <scope>NUCLEOTIDE SEQUENCE</scope>
    <source>
        <strain evidence="2">CAmalonaticusLFYP1</strain>
    </source>
</reference>
<dbReference type="AlphaFoldDB" id="A0A6N2S1X9"/>
<sequence>MTAKEKLVERLKALGAQLGRDVNVTGTIEELTMRVAELEEELDDGNDDEQSGDNEINAQENATDNPDDDQVQEKPAVTDAGLVTVITRATLHINALHETENTPVAIAVTGMSIRVLPHEAEALIAGGLASEK</sequence>